<dbReference type="KEGG" id="rba:RB9788"/>
<evidence type="ECO:0000313" key="3">
    <source>
        <dbReference type="Proteomes" id="UP000001025"/>
    </source>
</evidence>
<evidence type="ECO:0000313" key="2">
    <source>
        <dbReference type="EMBL" id="CAD76456.1"/>
    </source>
</evidence>
<name>Q7UL23_RHOBA</name>
<reference evidence="2 3" key="1">
    <citation type="journal article" date="2003" name="Proc. Natl. Acad. Sci. U.S.A.">
        <title>Complete genome sequence of the marine planctomycete Pirellula sp. strain 1.</title>
        <authorList>
            <person name="Gloeckner F.O."/>
            <person name="Kube M."/>
            <person name="Bauer M."/>
            <person name="Teeling H."/>
            <person name="Lombardot T."/>
            <person name="Ludwig W."/>
            <person name="Gade D."/>
            <person name="Beck A."/>
            <person name="Borzym K."/>
            <person name="Heitmann K."/>
            <person name="Rabus R."/>
            <person name="Schlesner H."/>
            <person name="Amann R."/>
            <person name="Reinhardt R."/>
        </authorList>
    </citation>
    <scope>NUCLEOTIDE SEQUENCE [LARGE SCALE GENOMIC DNA]</scope>
    <source>
        <strain evidence="3">DSM 10527 / NCIMB 13988 / SH1</strain>
    </source>
</reference>
<evidence type="ECO:0000256" key="1">
    <source>
        <dbReference type="SAM" id="MobiDB-lite"/>
    </source>
</evidence>
<keyword evidence="3" id="KW-1185">Reference proteome</keyword>
<gene>
    <name evidence="2" type="ordered locus">RB9788</name>
</gene>
<accession>Q7UL23</accession>
<dbReference type="EnsemblBacteria" id="CAD76456">
    <property type="protein sequence ID" value="CAD76456"/>
    <property type="gene ID" value="RB9788"/>
</dbReference>
<dbReference type="Proteomes" id="UP000001025">
    <property type="component" value="Chromosome"/>
</dbReference>
<dbReference type="HOGENOM" id="CLU_2635682_0_0_0"/>
<proteinExistence type="predicted"/>
<feature type="region of interest" description="Disordered" evidence="1">
    <location>
        <begin position="1"/>
        <end position="25"/>
    </location>
</feature>
<sequence>MRVGGFQQPRSGDSCQPRVFNPRSRLQTRALQAAERRRVKSEFLANPATNEGDVSLLSRVMTTNCGGTEEGVARRNI</sequence>
<protein>
    <submittedName>
        <fullName evidence="2">Uncharacterized protein</fullName>
    </submittedName>
</protein>
<dbReference type="AlphaFoldDB" id="Q7UL23"/>
<dbReference type="InParanoid" id="Q7UL23"/>
<organism evidence="2 3">
    <name type="scientific">Rhodopirellula baltica (strain DSM 10527 / NCIMB 13988 / SH1)</name>
    <dbReference type="NCBI Taxonomy" id="243090"/>
    <lineage>
        <taxon>Bacteria</taxon>
        <taxon>Pseudomonadati</taxon>
        <taxon>Planctomycetota</taxon>
        <taxon>Planctomycetia</taxon>
        <taxon>Pirellulales</taxon>
        <taxon>Pirellulaceae</taxon>
        <taxon>Rhodopirellula</taxon>
    </lineage>
</organism>
<dbReference type="STRING" id="243090.RB9788"/>
<dbReference type="EMBL" id="BX294150">
    <property type="protein sequence ID" value="CAD76456.1"/>
    <property type="molecule type" value="Genomic_DNA"/>
</dbReference>